<name>A0A6J7DU36_9ZZZZ</name>
<dbReference type="EMBL" id="CAFBLJ010000060">
    <property type="protein sequence ID" value="CAB4874147.1"/>
    <property type="molecule type" value="Genomic_DNA"/>
</dbReference>
<dbReference type="AlphaFoldDB" id="A0A6J7DU36"/>
<accession>A0A6J7DU36</accession>
<organism evidence="2">
    <name type="scientific">freshwater metagenome</name>
    <dbReference type="NCBI Taxonomy" id="449393"/>
    <lineage>
        <taxon>unclassified sequences</taxon>
        <taxon>metagenomes</taxon>
        <taxon>ecological metagenomes</taxon>
    </lineage>
</organism>
<dbReference type="EMBL" id="CAEZYH010000008">
    <property type="protein sequence ID" value="CAB4711012.1"/>
    <property type="molecule type" value="Genomic_DNA"/>
</dbReference>
<sequence length="92" mass="9915">MSSFADDLDDAFRNLSLALSLCRSAQGFLTSGQDQTLELVVLVGQSGEGDTRELVQAAQLVSEAKVYAEKAVEFILEAMAAIQAYKDQLNLS</sequence>
<gene>
    <name evidence="1" type="ORF">UFOPK2658_00406</name>
    <name evidence="2" type="ORF">UFOPK3304_01173</name>
</gene>
<evidence type="ECO:0000313" key="2">
    <source>
        <dbReference type="EMBL" id="CAB4874147.1"/>
    </source>
</evidence>
<protein>
    <submittedName>
        <fullName evidence="2">Unannotated protein</fullName>
    </submittedName>
</protein>
<proteinExistence type="predicted"/>
<reference evidence="2" key="1">
    <citation type="submission" date="2020-05" db="EMBL/GenBank/DDBJ databases">
        <authorList>
            <person name="Chiriac C."/>
            <person name="Salcher M."/>
            <person name="Ghai R."/>
            <person name="Kavagutti S V."/>
        </authorList>
    </citation>
    <scope>NUCLEOTIDE SEQUENCE</scope>
</reference>
<evidence type="ECO:0000313" key="1">
    <source>
        <dbReference type="EMBL" id="CAB4711012.1"/>
    </source>
</evidence>